<accession>A0AAD3H5F1</accession>
<gene>
    <name evidence="1" type="ORF">CTEN210_07060</name>
</gene>
<organism evidence="1 2">
    <name type="scientific">Chaetoceros tenuissimus</name>
    <dbReference type="NCBI Taxonomy" id="426638"/>
    <lineage>
        <taxon>Eukaryota</taxon>
        <taxon>Sar</taxon>
        <taxon>Stramenopiles</taxon>
        <taxon>Ochrophyta</taxon>
        <taxon>Bacillariophyta</taxon>
        <taxon>Coscinodiscophyceae</taxon>
        <taxon>Chaetocerotophycidae</taxon>
        <taxon>Chaetocerotales</taxon>
        <taxon>Chaetocerotaceae</taxon>
        <taxon>Chaetoceros</taxon>
    </lineage>
</organism>
<name>A0AAD3H5F1_9STRA</name>
<evidence type="ECO:0000313" key="2">
    <source>
        <dbReference type="Proteomes" id="UP001054902"/>
    </source>
</evidence>
<dbReference type="AlphaFoldDB" id="A0AAD3H5F1"/>
<proteinExistence type="predicted"/>
<dbReference type="EMBL" id="BLLK01000040">
    <property type="protein sequence ID" value="GFH50584.1"/>
    <property type="molecule type" value="Genomic_DNA"/>
</dbReference>
<keyword evidence="2" id="KW-1185">Reference proteome</keyword>
<dbReference type="Proteomes" id="UP001054902">
    <property type="component" value="Unassembled WGS sequence"/>
</dbReference>
<protein>
    <submittedName>
        <fullName evidence="1">Uncharacterized protein</fullName>
    </submittedName>
</protein>
<evidence type="ECO:0000313" key="1">
    <source>
        <dbReference type="EMBL" id="GFH50584.1"/>
    </source>
</evidence>
<reference evidence="1 2" key="1">
    <citation type="journal article" date="2021" name="Sci. Rep.">
        <title>The genome of the diatom Chaetoceros tenuissimus carries an ancient integrated fragment of an extant virus.</title>
        <authorList>
            <person name="Hongo Y."/>
            <person name="Kimura K."/>
            <person name="Takaki Y."/>
            <person name="Yoshida Y."/>
            <person name="Baba S."/>
            <person name="Kobayashi G."/>
            <person name="Nagasaki K."/>
            <person name="Hano T."/>
            <person name="Tomaru Y."/>
        </authorList>
    </citation>
    <scope>NUCLEOTIDE SEQUENCE [LARGE SCALE GENOMIC DNA]</scope>
    <source>
        <strain evidence="1 2">NIES-3715</strain>
    </source>
</reference>
<comment type="caution">
    <text evidence="1">The sequence shown here is derived from an EMBL/GenBank/DDBJ whole genome shotgun (WGS) entry which is preliminary data.</text>
</comment>
<sequence length="122" mass="13397">MDDVPTFTAFVQNILGVAVALSFTLKDRANCNGFYDAAGLAALDQAQLAFMQNCCDQALQDIANDESVTLPDIEIPKFTSDNYDDFMAKFLTIVSRTKGVHGISIHYLVCEADVNFNDIHPT</sequence>